<keyword evidence="2" id="KW-1185">Reference proteome</keyword>
<proteinExistence type="predicted"/>
<evidence type="ECO:0000313" key="2">
    <source>
        <dbReference type="Proteomes" id="UP000010364"/>
    </source>
</evidence>
<sequence>MNSPMLVGYTDRDNIERYMRSDTISYIPVWKNKRNSELYDDVMIQFEHSHITGDIVYSTRIFEYGGMIHIDNFNTAFSL</sequence>
<dbReference type="EMBL" id="JX238501">
    <property type="protein sequence ID" value="AGB62652.1"/>
    <property type="molecule type" value="Genomic_DNA"/>
</dbReference>
<dbReference type="EMBL" id="JX238501">
    <property type="protein sequence ID" value="AHB12551.1"/>
    <property type="molecule type" value="Genomic_DNA"/>
</dbReference>
<reference evidence="1 2" key="1">
    <citation type="submission" date="2013-11" db="EMBL/GenBank/DDBJ databases">
        <title>Discovery of phiAGATE novel phage infecting Bacillus pumilus leads to new insights in phylogeny of subfamily Spounavirinae.</title>
        <authorList>
            <person name="Barylski J."/>
            <person name="Nowicki G."/>
            <person name="Gozdzicka-Jozefiak A."/>
        </authorList>
    </citation>
    <scope>NUCLEOTIDE SEQUENCE [LARGE SCALE GENOMIC DNA]</scope>
</reference>
<dbReference type="KEGG" id="vg:14516205"/>
<dbReference type="OrthoDB" id="24777at10239"/>
<protein>
    <submittedName>
        <fullName evidence="1">Uncharacterized protein</fullName>
    </submittedName>
</protein>
<dbReference type="GeneID" id="14516036"/>
<dbReference type="Proteomes" id="UP000010364">
    <property type="component" value="Segment"/>
</dbReference>
<evidence type="ECO:0000313" key="1">
    <source>
        <dbReference type="EMBL" id="AGB62652.1"/>
    </source>
</evidence>
<dbReference type="GeneID" id="14516205"/>
<accession>L0LAB5</accession>
<dbReference type="RefSeq" id="YP_007349245.1">
    <property type="nucleotide sequence ID" value="NC_020081.2"/>
</dbReference>
<dbReference type="RefSeq" id="YP_008855203.1">
    <property type="nucleotide sequence ID" value="NC_020081.2"/>
</dbReference>
<dbReference type="KEGG" id="vg:14516036"/>
<name>L0LAB5_9CAUD</name>
<organism evidence="1 2">
    <name type="scientific">Bacillus phage phiAGATE</name>
    <dbReference type="NCBI Taxonomy" id="1204533"/>
    <lineage>
        <taxon>Viruses</taxon>
        <taxon>Duplodnaviria</taxon>
        <taxon>Heunggongvirae</taxon>
        <taxon>Uroviricota</taxon>
        <taxon>Caudoviricetes</taxon>
        <taxon>Herelleviridae</taxon>
        <taxon>Bastillevirinae</taxon>
        <taxon>Agatevirus</taxon>
        <taxon>Agatevirus agate</taxon>
    </lineage>
</organism>